<name>D1CC56_THET1</name>
<reference evidence="5" key="1">
    <citation type="journal article" date="2010" name="Stand. Genomic Sci.">
        <title>Complete genome sequence of 'Thermobaculum terrenum' type strain (YNP1).</title>
        <authorList>
            <person name="Kiss H."/>
            <person name="Cleland D."/>
            <person name="Lapidus A."/>
            <person name="Lucas S."/>
            <person name="Glavina Del Rio T."/>
            <person name="Nolan M."/>
            <person name="Tice H."/>
            <person name="Han C."/>
            <person name="Goodwin L."/>
            <person name="Pitluck S."/>
            <person name="Liolios K."/>
            <person name="Ivanova N."/>
            <person name="Mavromatis K."/>
            <person name="Ovchinnikova G."/>
            <person name="Pati A."/>
            <person name="Chen A."/>
            <person name="Palaniappan K."/>
            <person name="Land M."/>
            <person name="Hauser L."/>
            <person name="Chang Y."/>
            <person name="Jeffries C."/>
            <person name="Lu M."/>
            <person name="Brettin T."/>
            <person name="Detter J."/>
            <person name="Goker M."/>
            <person name="Tindall B."/>
            <person name="Beck B."/>
            <person name="McDermott T."/>
            <person name="Woyke T."/>
            <person name="Bristow J."/>
            <person name="Eisen J."/>
            <person name="Markowitz V."/>
            <person name="Hugenholtz P."/>
            <person name="Kyrpides N."/>
            <person name="Klenk H."/>
            <person name="Cheng J."/>
        </authorList>
    </citation>
    <scope>NUCLEOTIDE SEQUENCE [LARGE SCALE GENOMIC DNA]</scope>
    <source>
        <strain evidence="5">ATCC BAA-798 / YNP1</strain>
    </source>
</reference>
<dbReference type="InterPro" id="IPR000092">
    <property type="entry name" value="Polyprenyl_synt"/>
</dbReference>
<dbReference type="EMBL" id="CP001825">
    <property type="protein sequence ID" value="ACZ42371.1"/>
    <property type="molecule type" value="Genomic_DNA"/>
</dbReference>
<dbReference type="GO" id="GO:0008299">
    <property type="term" value="P:isoprenoid biosynthetic process"/>
    <property type="evidence" value="ECO:0007669"/>
    <property type="project" value="InterPro"/>
</dbReference>
<evidence type="ECO:0000256" key="3">
    <source>
        <dbReference type="RuleBase" id="RU004466"/>
    </source>
</evidence>
<dbReference type="SFLD" id="SFLDG01017">
    <property type="entry name" value="Polyprenyl_Transferase_Like"/>
    <property type="match status" value="1"/>
</dbReference>
<dbReference type="GO" id="GO:0004659">
    <property type="term" value="F:prenyltransferase activity"/>
    <property type="evidence" value="ECO:0007669"/>
    <property type="project" value="InterPro"/>
</dbReference>
<proteinExistence type="inferred from homology"/>
<evidence type="ECO:0000256" key="2">
    <source>
        <dbReference type="ARBA" id="ARBA00022842"/>
    </source>
</evidence>
<dbReference type="InterPro" id="IPR033749">
    <property type="entry name" value="Polyprenyl_synt_CS"/>
</dbReference>
<organism evidence="4 5">
    <name type="scientific">Thermobaculum terrenum (strain ATCC BAA-798 / CCMEE 7001 / YNP1)</name>
    <dbReference type="NCBI Taxonomy" id="525904"/>
    <lineage>
        <taxon>Bacteria</taxon>
        <taxon>Bacillati</taxon>
        <taxon>Chloroflexota</taxon>
        <taxon>Chloroflexia</taxon>
        <taxon>Candidatus Thermobaculales</taxon>
        <taxon>Candidatus Thermobaculaceae</taxon>
        <taxon>Thermobaculum</taxon>
    </lineage>
</organism>
<keyword evidence="2" id="KW-0460">Magnesium</keyword>
<dbReference type="KEGG" id="ttr:Tter_1465"/>
<dbReference type="STRING" id="525904.Tter_1465"/>
<keyword evidence="3" id="KW-0808">Transferase</keyword>
<evidence type="ECO:0000313" key="5">
    <source>
        <dbReference type="Proteomes" id="UP000000323"/>
    </source>
</evidence>
<dbReference type="Pfam" id="PF00348">
    <property type="entry name" value="polyprenyl_synt"/>
    <property type="match status" value="1"/>
</dbReference>
<dbReference type="Proteomes" id="UP000000323">
    <property type="component" value="Chromosome 1"/>
</dbReference>
<evidence type="ECO:0000256" key="1">
    <source>
        <dbReference type="ARBA" id="ARBA00022723"/>
    </source>
</evidence>
<dbReference type="eggNOG" id="COG0142">
    <property type="taxonomic scope" value="Bacteria"/>
</dbReference>
<keyword evidence="1" id="KW-0479">Metal-binding</keyword>
<dbReference type="PANTHER" id="PTHR12001:SF86">
    <property type="entry name" value="GERANYLGERANYL DIPHOSPHATE SYNTHASE"/>
    <property type="match status" value="1"/>
</dbReference>
<dbReference type="SFLD" id="SFLDS00005">
    <property type="entry name" value="Isoprenoid_Synthase_Type_I"/>
    <property type="match status" value="1"/>
</dbReference>
<keyword evidence="5" id="KW-1185">Reference proteome</keyword>
<dbReference type="AlphaFoldDB" id="D1CC56"/>
<dbReference type="Gene3D" id="1.10.600.10">
    <property type="entry name" value="Farnesyl Diphosphate Synthase"/>
    <property type="match status" value="1"/>
</dbReference>
<sequence>MNEIDKDIEQLDKYLQDVRNYIRQFLTDNGREPREFYNAIQYPVGLVDEQMVPGDSQSGKMLRPRLCILSCMAAGGEVRKAIPAAAAIEILHNFTLVHDDIEDHSPSRRHRPSLWKLIGVPLALNAGDGMFVISHMVLQSMLELGVPAQTVLAAIDKFDQAALSVCEGQHMDLMFEAREEVSLQEYLAMISRKTGALMGLSCYLGALVAGKDECVLEQYRHFGENLGLAYQIRDDIAGIWESSESTGKRELEDIFRKKKSYPIVKAMEVLEGNEAERLRQIYKNESITDEEALWVKETLKNRGIMQEGIEKVHEYLSRAVAALQQAGASGVAMQRLQVFVESLSM</sequence>
<dbReference type="HOGENOM" id="CLU_014015_2_1_0"/>
<dbReference type="OrthoDB" id="9805316at2"/>
<gene>
    <name evidence="4" type="ordered locus">Tter_1465</name>
</gene>
<dbReference type="SUPFAM" id="SSF48576">
    <property type="entry name" value="Terpenoid synthases"/>
    <property type="match status" value="1"/>
</dbReference>
<dbReference type="CDD" id="cd00685">
    <property type="entry name" value="Trans_IPPS_HT"/>
    <property type="match status" value="1"/>
</dbReference>
<dbReference type="RefSeq" id="WP_012875406.1">
    <property type="nucleotide sequence ID" value="NC_013525.1"/>
</dbReference>
<dbReference type="GO" id="GO:0046872">
    <property type="term" value="F:metal ion binding"/>
    <property type="evidence" value="ECO:0007669"/>
    <property type="project" value="UniProtKB-KW"/>
</dbReference>
<dbReference type="PROSITE" id="PS00444">
    <property type="entry name" value="POLYPRENYL_SYNTHASE_2"/>
    <property type="match status" value="1"/>
</dbReference>
<comment type="similarity">
    <text evidence="3">Belongs to the FPP/GGPP synthase family.</text>
</comment>
<evidence type="ECO:0000313" key="4">
    <source>
        <dbReference type="EMBL" id="ACZ42371.1"/>
    </source>
</evidence>
<dbReference type="InterPro" id="IPR008949">
    <property type="entry name" value="Isoprenoid_synthase_dom_sf"/>
</dbReference>
<dbReference type="PROSITE" id="PS00723">
    <property type="entry name" value="POLYPRENYL_SYNTHASE_1"/>
    <property type="match status" value="1"/>
</dbReference>
<dbReference type="PANTHER" id="PTHR12001">
    <property type="entry name" value="GERANYLGERANYL PYROPHOSPHATE SYNTHASE"/>
    <property type="match status" value="1"/>
</dbReference>
<accession>D1CC56</accession>
<protein>
    <submittedName>
        <fullName evidence="4">Polyprenyl synthetase</fullName>
    </submittedName>
</protein>